<dbReference type="PROSITE" id="PS51999">
    <property type="entry name" value="ZF_GRF"/>
    <property type="match status" value="2"/>
</dbReference>
<evidence type="ECO:0000313" key="7">
    <source>
        <dbReference type="EMBL" id="KAK9732546.1"/>
    </source>
</evidence>
<name>A0AAW1LIY0_SAPOF</name>
<evidence type="ECO:0000256" key="1">
    <source>
        <dbReference type="ARBA" id="ARBA00022723"/>
    </source>
</evidence>
<accession>A0AAW1LIY0</accession>
<dbReference type="PANTHER" id="PTHR33680:SF1">
    <property type="entry name" value="OS05G0489500 PROTEIN"/>
    <property type="match status" value="1"/>
</dbReference>
<feature type="domain" description="CCHC-type" evidence="5">
    <location>
        <begin position="14"/>
        <end position="29"/>
    </location>
</feature>
<keyword evidence="1" id="KW-0479">Metal-binding</keyword>
<dbReference type="PROSITE" id="PS50158">
    <property type="entry name" value="ZF_CCHC"/>
    <property type="match status" value="1"/>
</dbReference>
<dbReference type="GO" id="GO:0003676">
    <property type="term" value="F:nucleic acid binding"/>
    <property type="evidence" value="ECO:0007669"/>
    <property type="project" value="InterPro"/>
</dbReference>
<dbReference type="AlphaFoldDB" id="A0AAW1LIY0"/>
<evidence type="ECO:0008006" key="9">
    <source>
        <dbReference type="Google" id="ProtNLM"/>
    </source>
</evidence>
<dbReference type="EMBL" id="JBDFQZ010000004">
    <property type="protein sequence ID" value="KAK9732546.1"/>
    <property type="molecule type" value="Genomic_DNA"/>
</dbReference>
<feature type="domain" description="GRF-type" evidence="6">
    <location>
        <begin position="52"/>
        <end position="94"/>
    </location>
</feature>
<dbReference type="InterPro" id="IPR010666">
    <property type="entry name" value="Znf_GRF"/>
</dbReference>
<dbReference type="Pfam" id="PF06839">
    <property type="entry name" value="Zn_ribbon_GRF"/>
    <property type="match status" value="2"/>
</dbReference>
<sequence>MQQRQSPMKLPGLCNRCHKPGHWANSCPENSNNRSPVSRPVNSDDEFPRTQCRCGAGFCDIHISKSITNPNRKYYGCPGKLGMQCKYFKWCDKLSTEELMEVRPEKYPICACEAGVSRVLVEENGVNAGLSYFACHIKKGEGACNFKQWLDESPESASVTSDNPFASQTSLMDEFKLNREDEMQLDAVEMIASENPVDKDQAQIEGEEEMPGEAYGLAVETVSAPPRPFLVENNVTENMDSKTTIQSSHTFTNQMSISSVDSMQGCITTVVGALNMGSPEGSYPYLSSATENLTPLDAQPKGRLFSNSQSPLKDDLHEDSIMTGTILGTFEKLALQLQSDLITLFESMSPQNHESMSKEADCTFTALNSLQVDYEPFQSRVNDYIKQAASLARIEQIINEDISSQELVNHHNNEQRRFKELLKSHHEARAAFIASNSQLSLLCEKASSLDSLAELTMELLSCEADNAGRQETMLQVTKTLAECKASLLAAPQIAEEALKKCKEMEIERNAAQVAFQTARAQLRN</sequence>
<dbReference type="PANTHER" id="PTHR33680">
    <property type="entry name" value="OS07G0190500 PROTEIN"/>
    <property type="match status" value="1"/>
</dbReference>
<keyword evidence="2 4" id="KW-0863">Zinc-finger</keyword>
<evidence type="ECO:0000256" key="2">
    <source>
        <dbReference type="ARBA" id="ARBA00022771"/>
    </source>
</evidence>
<feature type="domain" description="GRF-type" evidence="6">
    <location>
        <begin position="110"/>
        <end position="153"/>
    </location>
</feature>
<dbReference type="Proteomes" id="UP001443914">
    <property type="component" value="Unassembled WGS sequence"/>
</dbReference>
<evidence type="ECO:0000256" key="3">
    <source>
        <dbReference type="ARBA" id="ARBA00022833"/>
    </source>
</evidence>
<dbReference type="Gene3D" id="4.10.60.10">
    <property type="entry name" value="Zinc finger, CCHC-type"/>
    <property type="match status" value="1"/>
</dbReference>
<dbReference type="InterPro" id="IPR036875">
    <property type="entry name" value="Znf_CCHC_sf"/>
</dbReference>
<protein>
    <recommendedName>
        <fullName evidence="9">CCHC-type domain-containing protein</fullName>
    </recommendedName>
</protein>
<proteinExistence type="predicted"/>
<comment type="caution">
    <text evidence="7">The sequence shown here is derived from an EMBL/GenBank/DDBJ whole genome shotgun (WGS) entry which is preliminary data.</text>
</comment>
<keyword evidence="3" id="KW-0862">Zinc</keyword>
<dbReference type="SUPFAM" id="SSF57756">
    <property type="entry name" value="Retrovirus zinc finger-like domains"/>
    <property type="match status" value="1"/>
</dbReference>
<evidence type="ECO:0000259" key="6">
    <source>
        <dbReference type="PROSITE" id="PS51999"/>
    </source>
</evidence>
<keyword evidence="8" id="KW-1185">Reference proteome</keyword>
<evidence type="ECO:0000259" key="5">
    <source>
        <dbReference type="PROSITE" id="PS50158"/>
    </source>
</evidence>
<organism evidence="7 8">
    <name type="scientific">Saponaria officinalis</name>
    <name type="common">Common soapwort</name>
    <name type="synonym">Lychnis saponaria</name>
    <dbReference type="NCBI Taxonomy" id="3572"/>
    <lineage>
        <taxon>Eukaryota</taxon>
        <taxon>Viridiplantae</taxon>
        <taxon>Streptophyta</taxon>
        <taxon>Embryophyta</taxon>
        <taxon>Tracheophyta</taxon>
        <taxon>Spermatophyta</taxon>
        <taxon>Magnoliopsida</taxon>
        <taxon>eudicotyledons</taxon>
        <taxon>Gunneridae</taxon>
        <taxon>Pentapetalae</taxon>
        <taxon>Caryophyllales</taxon>
        <taxon>Caryophyllaceae</taxon>
        <taxon>Caryophylleae</taxon>
        <taxon>Saponaria</taxon>
    </lineage>
</organism>
<evidence type="ECO:0000313" key="8">
    <source>
        <dbReference type="Proteomes" id="UP001443914"/>
    </source>
</evidence>
<dbReference type="InterPro" id="IPR001878">
    <property type="entry name" value="Znf_CCHC"/>
</dbReference>
<dbReference type="SMART" id="SM00343">
    <property type="entry name" value="ZnF_C2HC"/>
    <property type="match status" value="1"/>
</dbReference>
<gene>
    <name evidence="7" type="ORF">RND81_04G006100</name>
</gene>
<dbReference type="GO" id="GO:0008270">
    <property type="term" value="F:zinc ion binding"/>
    <property type="evidence" value="ECO:0007669"/>
    <property type="project" value="UniProtKB-KW"/>
</dbReference>
<evidence type="ECO:0000256" key="4">
    <source>
        <dbReference type="PROSITE-ProRule" id="PRU00047"/>
    </source>
</evidence>
<reference evidence="7" key="1">
    <citation type="submission" date="2024-03" db="EMBL/GenBank/DDBJ databases">
        <title>WGS assembly of Saponaria officinalis var. Norfolk2.</title>
        <authorList>
            <person name="Jenkins J."/>
            <person name="Shu S."/>
            <person name="Grimwood J."/>
            <person name="Barry K."/>
            <person name="Goodstein D."/>
            <person name="Schmutz J."/>
            <person name="Leebens-Mack J."/>
            <person name="Osbourn A."/>
        </authorList>
    </citation>
    <scope>NUCLEOTIDE SEQUENCE [LARGE SCALE GENOMIC DNA]</scope>
    <source>
        <strain evidence="7">JIC</strain>
    </source>
</reference>